<evidence type="ECO:0000256" key="4">
    <source>
        <dbReference type="ARBA" id="ARBA00023065"/>
    </source>
</evidence>
<dbReference type="Proteomes" id="UP001500067">
    <property type="component" value="Unassembled WGS sequence"/>
</dbReference>
<evidence type="ECO:0000313" key="9">
    <source>
        <dbReference type="Proteomes" id="UP001500067"/>
    </source>
</evidence>
<comment type="function">
    <text evidence="7">This protein is part of the stalk that links CF(0) to CF(1). It either transmits conformational changes from CF(0) to CF(1) or is implicated in proton conduction.</text>
</comment>
<comment type="similarity">
    <text evidence="7">Belongs to the ATPase delta chain family.</text>
</comment>
<evidence type="ECO:0000256" key="6">
    <source>
        <dbReference type="ARBA" id="ARBA00023310"/>
    </source>
</evidence>
<keyword evidence="4 7" id="KW-0406">Ion transport</keyword>
<dbReference type="PRINTS" id="PR00125">
    <property type="entry name" value="ATPASEDELTA"/>
</dbReference>
<evidence type="ECO:0000256" key="2">
    <source>
        <dbReference type="ARBA" id="ARBA00022448"/>
    </source>
</evidence>
<dbReference type="RefSeq" id="WP_345079557.1">
    <property type="nucleotide sequence ID" value="NZ_BAABFA010000008.1"/>
</dbReference>
<reference evidence="9" key="1">
    <citation type="journal article" date="2019" name="Int. J. Syst. Evol. Microbiol.">
        <title>The Global Catalogue of Microorganisms (GCM) 10K type strain sequencing project: providing services to taxonomists for standard genome sequencing and annotation.</title>
        <authorList>
            <consortium name="The Broad Institute Genomics Platform"/>
            <consortium name="The Broad Institute Genome Sequencing Center for Infectious Disease"/>
            <person name="Wu L."/>
            <person name="Ma J."/>
        </authorList>
    </citation>
    <scope>NUCLEOTIDE SEQUENCE [LARGE SCALE GENOMIC DNA]</scope>
    <source>
        <strain evidence="9">JCM 32105</strain>
    </source>
</reference>
<gene>
    <name evidence="7 8" type="primary">atpH</name>
    <name evidence="8" type="ORF">GCM10023093_10270</name>
</gene>
<organism evidence="8 9">
    <name type="scientific">Nemorincola caseinilytica</name>
    <dbReference type="NCBI Taxonomy" id="2054315"/>
    <lineage>
        <taxon>Bacteria</taxon>
        <taxon>Pseudomonadati</taxon>
        <taxon>Bacteroidota</taxon>
        <taxon>Chitinophagia</taxon>
        <taxon>Chitinophagales</taxon>
        <taxon>Chitinophagaceae</taxon>
        <taxon>Nemorincola</taxon>
    </lineage>
</organism>
<evidence type="ECO:0000256" key="5">
    <source>
        <dbReference type="ARBA" id="ARBA00023136"/>
    </source>
</evidence>
<dbReference type="EMBL" id="BAABFA010000008">
    <property type="protein sequence ID" value="GAA4462896.1"/>
    <property type="molecule type" value="Genomic_DNA"/>
</dbReference>
<dbReference type="Pfam" id="PF00213">
    <property type="entry name" value="OSCP"/>
    <property type="match status" value="1"/>
</dbReference>
<protein>
    <recommendedName>
        <fullName evidence="7">ATP synthase subunit delta</fullName>
    </recommendedName>
    <alternativeName>
        <fullName evidence="7">ATP synthase F(1) sector subunit delta</fullName>
    </alternativeName>
    <alternativeName>
        <fullName evidence="7">F-type ATPase subunit delta</fullName>
        <shortName evidence="7">F-ATPase subunit delta</shortName>
    </alternativeName>
</protein>
<dbReference type="PROSITE" id="PS00389">
    <property type="entry name" value="ATPASE_DELTA"/>
    <property type="match status" value="1"/>
</dbReference>
<accession>A0ABP8NAU7</accession>
<keyword evidence="9" id="KW-1185">Reference proteome</keyword>
<dbReference type="InterPro" id="IPR026015">
    <property type="entry name" value="ATP_synth_OSCP/delta_N_sf"/>
</dbReference>
<comment type="function">
    <text evidence="7">F(1)F(0) ATP synthase produces ATP from ADP in the presence of a proton or sodium gradient. F-type ATPases consist of two structural domains, F(1) containing the extramembraneous catalytic core and F(0) containing the membrane proton channel, linked together by a central stalk and a peripheral stalk. During catalysis, ATP synthesis in the catalytic domain of F(1) is coupled via a rotary mechanism of the central stalk subunits to proton translocation.</text>
</comment>
<name>A0ABP8NAU7_9BACT</name>
<dbReference type="PANTHER" id="PTHR11910">
    <property type="entry name" value="ATP SYNTHASE DELTA CHAIN"/>
    <property type="match status" value="1"/>
</dbReference>
<dbReference type="NCBIfam" id="TIGR01145">
    <property type="entry name" value="ATP_synt_delta"/>
    <property type="match status" value="1"/>
</dbReference>
<comment type="subcellular location">
    <subcellularLocation>
        <location evidence="7">Cell membrane</location>
        <topology evidence="7">Peripheral membrane protein</topology>
    </subcellularLocation>
    <subcellularLocation>
        <location evidence="1">Membrane</location>
    </subcellularLocation>
</comment>
<sequence>MQNPRLASRYAKSLMDLAVEHNDLDAVLADMRTLQGICAVSRDFELMLRSPVIKGDMKLGVINAVLEKSKMNKLTKAFIHLLVSKGREMNLPEIATAFIASYNELKRIKTVKLTTARPVNDKVRDGIKAKVASFMPNDTVNMETSVDESLIGGFVLEVGDKLFDASVRRSLSEIRSKITDHSYESKM</sequence>
<comment type="caution">
    <text evidence="8">The sequence shown here is derived from an EMBL/GenBank/DDBJ whole genome shotgun (WGS) entry which is preliminary data.</text>
</comment>
<evidence type="ECO:0000256" key="1">
    <source>
        <dbReference type="ARBA" id="ARBA00004370"/>
    </source>
</evidence>
<evidence type="ECO:0000313" key="8">
    <source>
        <dbReference type="EMBL" id="GAA4462896.1"/>
    </source>
</evidence>
<keyword evidence="5 7" id="KW-0472">Membrane</keyword>
<keyword evidence="7" id="KW-1003">Cell membrane</keyword>
<dbReference type="HAMAP" id="MF_01416">
    <property type="entry name" value="ATP_synth_delta_bact"/>
    <property type="match status" value="1"/>
</dbReference>
<dbReference type="InterPro" id="IPR000711">
    <property type="entry name" value="ATPase_OSCP/dsu"/>
</dbReference>
<evidence type="ECO:0000256" key="3">
    <source>
        <dbReference type="ARBA" id="ARBA00022781"/>
    </source>
</evidence>
<dbReference type="InterPro" id="IPR020781">
    <property type="entry name" value="ATPase_OSCP/d_CS"/>
</dbReference>
<dbReference type="SUPFAM" id="SSF47928">
    <property type="entry name" value="N-terminal domain of the delta subunit of the F1F0-ATP synthase"/>
    <property type="match status" value="1"/>
</dbReference>
<dbReference type="Gene3D" id="1.10.520.20">
    <property type="entry name" value="N-terminal domain of the delta subunit of the F1F0-ATP synthase"/>
    <property type="match status" value="1"/>
</dbReference>
<keyword evidence="3 7" id="KW-0375">Hydrogen ion transport</keyword>
<evidence type="ECO:0000256" key="7">
    <source>
        <dbReference type="HAMAP-Rule" id="MF_01416"/>
    </source>
</evidence>
<keyword evidence="2 7" id="KW-0813">Transport</keyword>
<keyword evidence="6 7" id="KW-0066">ATP synthesis</keyword>
<proteinExistence type="inferred from homology"/>
<keyword evidence="7" id="KW-0139">CF(1)</keyword>